<dbReference type="RefSeq" id="WP_344871034.1">
    <property type="nucleotide sequence ID" value="NZ_BAABAL010000004.1"/>
</dbReference>
<reference evidence="3" key="1">
    <citation type="journal article" date="2019" name="Int. J. Syst. Evol. Microbiol.">
        <title>The Global Catalogue of Microorganisms (GCM) 10K type strain sequencing project: providing services to taxonomists for standard genome sequencing and annotation.</title>
        <authorList>
            <consortium name="The Broad Institute Genomics Platform"/>
            <consortium name="The Broad Institute Genome Sequencing Center for Infectious Disease"/>
            <person name="Wu L."/>
            <person name="Ma J."/>
        </authorList>
    </citation>
    <scope>NUCLEOTIDE SEQUENCE [LARGE SCALE GENOMIC DNA]</scope>
    <source>
        <strain evidence="3">JCM 17342</strain>
    </source>
</reference>
<dbReference type="PANTHER" id="PTHR42886">
    <property type="entry name" value="RE40534P-RELATED"/>
    <property type="match status" value="1"/>
</dbReference>
<dbReference type="InterPro" id="IPR000073">
    <property type="entry name" value="AB_hydrolase_1"/>
</dbReference>
<dbReference type="Pfam" id="PF12697">
    <property type="entry name" value="Abhydrolase_6"/>
    <property type="match status" value="1"/>
</dbReference>
<organism evidence="2 3">
    <name type="scientific">Allokutzneria multivorans</name>
    <dbReference type="NCBI Taxonomy" id="1142134"/>
    <lineage>
        <taxon>Bacteria</taxon>
        <taxon>Bacillati</taxon>
        <taxon>Actinomycetota</taxon>
        <taxon>Actinomycetes</taxon>
        <taxon>Pseudonocardiales</taxon>
        <taxon>Pseudonocardiaceae</taxon>
        <taxon>Allokutzneria</taxon>
    </lineage>
</organism>
<dbReference type="Proteomes" id="UP001501747">
    <property type="component" value="Unassembled WGS sequence"/>
</dbReference>
<proteinExistence type="predicted"/>
<evidence type="ECO:0000313" key="2">
    <source>
        <dbReference type="EMBL" id="GAA3990882.1"/>
    </source>
</evidence>
<comment type="caution">
    <text evidence="2">The sequence shown here is derived from an EMBL/GenBank/DDBJ whole genome shotgun (WGS) entry which is preliminary data.</text>
</comment>
<dbReference type="EMBL" id="BAABAL010000004">
    <property type="protein sequence ID" value="GAA3990882.1"/>
    <property type="molecule type" value="Genomic_DNA"/>
</dbReference>
<name>A0ABP7R0R7_9PSEU</name>
<dbReference type="InterPro" id="IPR029058">
    <property type="entry name" value="AB_hydrolase_fold"/>
</dbReference>
<feature type="domain" description="AB hydrolase-1" evidence="1">
    <location>
        <begin position="58"/>
        <end position="277"/>
    </location>
</feature>
<keyword evidence="3" id="KW-1185">Reference proteome</keyword>
<protein>
    <recommendedName>
        <fullName evidence="1">AB hydrolase-1 domain-containing protein</fullName>
    </recommendedName>
</protein>
<dbReference type="PANTHER" id="PTHR42886:SF29">
    <property type="entry name" value="PUMMELIG, ISOFORM A"/>
    <property type="match status" value="1"/>
</dbReference>
<accession>A0ABP7R0R7</accession>
<evidence type="ECO:0000259" key="1">
    <source>
        <dbReference type="Pfam" id="PF12697"/>
    </source>
</evidence>
<gene>
    <name evidence="2" type="ORF">GCM10022247_07130</name>
</gene>
<dbReference type="Gene3D" id="3.40.50.1820">
    <property type="entry name" value="alpha/beta hydrolase"/>
    <property type="match status" value="1"/>
</dbReference>
<sequence>MPTRRVVPIYRSPAGRAAIAEWCQGRLDAWPVSHERTVITAHDARTHLVIAGTGNHTVVLVPGTNFCAAASLPLLAALAARCRVVAVDLPGQPGLSSAARVPAAGRLAWYGRWLDEVVEQTGTTPVTVLGHSLGAAITLAGASPLVGKQVLVSPGGLMRLRVTPRVALASVGWLLARSPDASARLLRAMHGHGHPPLPEAVEWMTLVARHVRSSTDPGATVIARHDLARTVVVGSEDVFLPARALAPAVHHALGVELDVITSAGHMIVDEVPEVLAELAGTAR</sequence>
<evidence type="ECO:0000313" key="3">
    <source>
        <dbReference type="Proteomes" id="UP001501747"/>
    </source>
</evidence>
<dbReference type="SUPFAM" id="SSF53474">
    <property type="entry name" value="alpha/beta-Hydrolases"/>
    <property type="match status" value="1"/>
</dbReference>